<dbReference type="EMBL" id="UYRU01113588">
    <property type="protein sequence ID" value="VDN44903.1"/>
    <property type="molecule type" value="Genomic_DNA"/>
</dbReference>
<evidence type="ECO:0000313" key="1">
    <source>
        <dbReference type="EMBL" id="VDN44903.1"/>
    </source>
</evidence>
<gene>
    <name evidence="1" type="ORF">DILT_LOCUS19468</name>
</gene>
<dbReference type="Proteomes" id="UP000281553">
    <property type="component" value="Unassembled WGS sequence"/>
</dbReference>
<organism evidence="1 2">
    <name type="scientific">Dibothriocephalus latus</name>
    <name type="common">Fish tapeworm</name>
    <name type="synonym">Diphyllobothrium latum</name>
    <dbReference type="NCBI Taxonomy" id="60516"/>
    <lineage>
        <taxon>Eukaryota</taxon>
        <taxon>Metazoa</taxon>
        <taxon>Spiralia</taxon>
        <taxon>Lophotrochozoa</taxon>
        <taxon>Platyhelminthes</taxon>
        <taxon>Cestoda</taxon>
        <taxon>Eucestoda</taxon>
        <taxon>Diphyllobothriidea</taxon>
        <taxon>Diphyllobothriidae</taxon>
        <taxon>Dibothriocephalus</taxon>
    </lineage>
</organism>
<accession>A0A3P7P3S6</accession>
<sequence length="33" mass="3938">MRRRSVWVQPRVSTAESTKAPGSWRLRSLRLLR</sequence>
<name>A0A3P7P3S6_DIBLA</name>
<evidence type="ECO:0000313" key="2">
    <source>
        <dbReference type="Proteomes" id="UP000281553"/>
    </source>
</evidence>
<proteinExistence type="predicted"/>
<keyword evidence="2" id="KW-1185">Reference proteome</keyword>
<reference evidence="1 2" key="1">
    <citation type="submission" date="2018-11" db="EMBL/GenBank/DDBJ databases">
        <authorList>
            <consortium name="Pathogen Informatics"/>
        </authorList>
    </citation>
    <scope>NUCLEOTIDE SEQUENCE [LARGE SCALE GENOMIC DNA]</scope>
</reference>
<dbReference type="AlphaFoldDB" id="A0A3P7P3S6"/>
<protein>
    <submittedName>
        <fullName evidence="1">Uncharacterized protein</fullName>
    </submittedName>
</protein>